<feature type="region of interest" description="Disordered" evidence="1">
    <location>
        <begin position="29"/>
        <end position="48"/>
    </location>
</feature>
<reference evidence="2 3" key="2">
    <citation type="submission" date="2022-06" db="EMBL/GenBank/DDBJ databases">
        <title>Genomic Encyclopedia of Type Strains, Phase I: the one thousand microbial genomes (KMG-I) project.</title>
        <authorList>
            <person name="Kyrpides N."/>
        </authorList>
    </citation>
    <scope>NUCLEOTIDE SEQUENCE [LARGE SCALE GENOMIC DNA]</scope>
    <source>
        <strain evidence="2 3">DSM 43889</strain>
    </source>
</reference>
<accession>A0ABT1JJ18</accession>
<dbReference type="RefSeq" id="WP_026417456.1">
    <property type="nucleotide sequence ID" value="NZ_AUBJ02000001.1"/>
</dbReference>
<keyword evidence="3" id="KW-1185">Reference proteome</keyword>
<sequence>MSVPEPGARQDVLAALLDPLDAVLLPESDEDEFEEDEEFEEEPESPDFVAPSLDEEELFAAVPPPELLLSVR</sequence>
<organism evidence="2 3">
    <name type="scientific">Actinoalloteichus caeruleus DSM 43889</name>
    <dbReference type="NCBI Taxonomy" id="1120930"/>
    <lineage>
        <taxon>Bacteria</taxon>
        <taxon>Bacillati</taxon>
        <taxon>Actinomycetota</taxon>
        <taxon>Actinomycetes</taxon>
        <taxon>Pseudonocardiales</taxon>
        <taxon>Pseudonocardiaceae</taxon>
        <taxon>Actinoalloteichus</taxon>
        <taxon>Actinoalloteichus cyanogriseus</taxon>
    </lineage>
</organism>
<proteinExistence type="predicted"/>
<evidence type="ECO:0000256" key="1">
    <source>
        <dbReference type="SAM" id="MobiDB-lite"/>
    </source>
</evidence>
<comment type="caution">
    <text evidence="2">The sequence shown here is derived from an EMBL/GenBank/DDBJ whole genome shotgun (WGS) entry which is preliminary data.</text>
</comment>
<evidence type="ECO:0000313" key="2">
    <source>
        <dbReference type="EMBL" id="MCP2332478.1"/>
    </source>
</evidence>
<name>A0ABT1JJ18_ACTCY</name>
<protein>
    <submittedName>
        <fullName evidence="2">Uncharacterized protein</fullName>
    </submittedName>
</protein>
<reference evidence="2 3" key="1">
    <citation type="submission" date="2013-07" db="EMBL/GenBank/DDBJ databases">
        <authorList>
            <consortium name="DOE Joint Genome Institute"/>
            <person name="Reeve W."/>
            <person name="Huntemann M."/>
            <person name="Han J."/>
            <person name="Chen A."/>
            <person name="Kyrpides N."/>
            <person name="Mavromatis K."/>
            <person name="Markowitz V."/>
            <person name="Palaniappan K."/>
            <person name="Ivanova N."/>
            <person name="Schaumberg A."/>
            <person name="Pati A."/>
            <person name="Liolios K."/>
            <person name="Nordberg H.P."/>
            <person name="Cantor M.N."/>
            <person name="Hua S.X."/>
            <person name="Woyke T."/>
        </authorList>
    </citation>
    <scope>NUCLEOTIDE SEQUENCE [LARGE SCALE GENOMIC DNA]</scope>
    <source>
        <strain evidence="2 3">DSM 43889</strain>
    </source>
</reference>
<gene>
    <name evidence="2" type="ORF">G443_002748</name>
</gene>
<dbReference type="EMBL" id="AUBJ02000001">
    <property type="protein sequence ID" value="MCP2332478.1"/>
    <property type="molecule type" value="Genomic_DNA"/>
</dbReference>
<dbReference type="Proteomes" id="UP000791080">
    <property type="component" value="Unassembled WGS sequence"/>
</dbReference>
<evidence type="ECO:0000313" key="3">
    <source>
        <dbReference type="Proteomes" id="UP000791080"/>
    </source>
</evidence>
<feature type="compositionally biased region" description="Acidic residues" evidence="1">
    <location>
        <begin position="29"/>
        <end position="45"/>
    </location>
</feature>